<evidence type="ECO:0000256" key="3">
    <source>
        <dbReference type="ARBA" id="ARBA00004413"/>
    </source>
</evidence>
<keyword evidence="8" id="KW-0963">Cytoplasm</keyword>
<feature type="compositionally biased region" description="Polar residues" evidence="16">
    <location>
        <begin position="1173"/>
        <end position="1190"/>
    </location>
</feature>
<keyword evidence="9" id="KW-0254">Endocytosis</keyword>
<dbReference type="GO" id="GO:0006897">
    <property type="term" value="P:endocytosis"/>
    <property type="evidence" value="ECO:0007669"/>
    <property type="project" value="UniProtKB-KW"/>
</dbReference>
<dbReference type="CDD" id="cd09532">
    <property type="entry name" value="SAM_SLA1_fungal"/>
    <property type="match status" value="1"/>
</dbReference>
<feature type="region of interest" description="Disordered" evidence="16">
    <location>
        <begin position="135"/>
        <end position="257"/>
    </location>
</feature>
<evidence type="ECO:0000256" key="7">
    <source>
        <dbReference type="ARBA" id="ARBA00022475"/>
    </source>
</evidence>
<comment type="subcellular location">
    <subcellularLocation>
        <location evidence="3">Cell membrane</location>
        <topology evidence="3">Peripheral membrane protein</topology>
        <orientation evidence="3">Cytoplasmic side</orientation>
    </subcellularLocation>
    <subcellularLocation>
        <location evidence="2">Cytoplasm</location>
        <location evidence="2">Cytoskeleton</location>
        <location evidence="2">Actin patch</location>
    </subcellularLocation>
    <subcellularLocation>
        <location evidence="1">Endosome membrane</location>
        <topology evidence="1">Peripheral membrane protein</topology>
        <orientation evidence="1">Cytoplasmic side</orientation>
    </subcellularLocation>
</comment>
<feature type="region of interest" description="Disordered" evidence="16">
    <location>
        <begin position="589"/>
        <end position="617"/>
    </location>
</feature>
<keyword evidence="10" id="KW-0677">Repeat</keyword>
<evidence type="ECO:0000256" key="4">
    <source>
        <dbReference type="ARBA" id="ARBA00007948"/>
    </source>
</evidence>
<dbReference type="OMA" id="FMAQGED"/>
<comment type="similarity">
    <text evidence="4">Belongs to the SLA1 family.</text>
</comment>
<feature type="compositionally biased region" description="Polar residues" evidence="16">
    <location>
        <begin position="1125"/>
        <end position="1164"/>
    </location>
</feature>
<evidence type="ECO:0000256" key="13">
    <source>
        <dbReference type="ARBA" id="ARBA00023203"/>
    </source>
</evidence>
<feature type="region of interest" description="Disordered" evidence="16">
    <location>
        <begin position="1045"/>
        <end position="1078"/>
    </location>
</feature>
<name>G8YTR4_PICSO</name>
<keyword evidence="20" id="KW-1185">Reference proteome</keyword>
<feature type="region of interest" description="Disordered" evidence="16">
    <location>
        <begin position="725"/>
        <end position="750"/>
    </location>
</feature>
<dbReference type="Proteomes" id="UP000005222">
    <property type="component" value="Chromosome B"/>
</dbReference>
<dbReference type="InterPro" id="IPR035800">
    <property type="entry name" value="Sla1_SH3_1"/>
</dbReference>
<evidence type="ECO:0000256" key="1">
    <source>
        <dbReference type="ARBA" id="ARBA00004125"/>
    </source>
</evidence>
<dbReference type="Pfam" id="PF03983">
    <property type="entry name" value="SHD1"/>
    <property type="match status" value="1"/>
</dbReference>
<dbReference type="Gene3D" id="2.30.30.700">
    <property type="entry name" value="SLA1 homology domain 1"/>
    <property type="match status" value="1"/>
</dbReference>
<dbReference type="Pfam" id="PF24081">
    <property type="entry name" value="PH_SLA1"/>
    <property type="match status" value="1"/>
</dbReference>
<dbReference type="Gene3D" id="2.30.30.40">
    <property type="entry name" value="SH3 Domains"/>
    <property type="match status" value="3"/>
</dbReference>
<feature type="compositionally biased region" description="Polar residues" evidence="16">
    <location>
        <begin position="726"/>
        <end position="746"/>
    </location>
</feature>
<dbReference type="PROSITE" id="PS50002">
    <property type="entry name" value="SH3"/>
    <property type="match status" value="3"/>
</dbReference>
<evidence type="ECO:0000256" key="6">
    <source>
        <dbReference type="ARBA" id="ARBA00022443"/>
    </source>
</evidence>
<dbReference type="EMBL" id="FO082058">
    <property type="protein sequence ID" value="CCE73315.1"/>
    <property type="molecule type" value="Genomic_DNA"/>
</dbReference>
<evidence type="ECO:0000313" key="19">
    <source>
        <dbReference type="EMBL" id="CCE73315.1"/>
    </source>
</evidence>
<dbReference type="GO" id="GO:0042802">
    <property type="term" value="F:identical protein binding"/>
    <property type="evidence" value="ECO:0007669"/>
    <property type="project" value="InterPro"/>
</dbReference>
<dbReference type="PANTHER" id="PTHR15735:SF19">
    <property type="entry name" value="ACTIN CYTOSKELETON-REGULATORY COMPLEX PROTEIN SLA1"/>
    <property type="match status" value="1"/>
</dbReference>
<evidence type="ECO:0000256" key="10">
    <source>
        <dbReference type="ARBA" id="ARBA00022737"/>
    </source>
</evidence>
<dbReference type="HOGENOM" id="CLU_003674_0_0_1"/>
<protein>
    <recommendedName>
        <fullName evidence="5">Actin cytoskeleton-regulatory complex protein SLA1</fullName>
    </recommendedName>
</protein>
<dbReference type="SUPFAM" id="SSF50044">
    <property type="entry name" value="SH3-domain"/>
    <property type="match status" value="3"/>
</dbReference>
<keyword evidence="14" id="KW-0206">Cytoskeleton</keyword>
<keyword evidence="12" id="KW-0472">Membrane</keyword>
<dbReference type="Gene3D" id="1.10.150.50">
    <property type="entry name" value="Transcription Factor, Ets-1"/>
    <property type="match status" value="1"/>
</dbReference>
<reference evidence="19" key="1">
    <citation type="submission" date="2011-10" db="EMBL/GenBank/DDBJ databases">
        <authorList>
            <person name="Genoscope - CEA"/>
        </authorList>
    </citation>
    <scope>NUCLEOTIDE SEQUENCE</scope>
    <source>
        <strain evidence="19">CBS 7064</strain>
    </source>
</reference>
<dbReference type="Pfam" id="PF14604">
    <property type="entry name" value="SH3_9"/>
    <property type="match status" value="1"/>
</dbReference>
<dbReference type="GO" id="GO:0030674">
    <property type="term" value="F:protein-macromolecule adaptor activity"/>
    <property type="evidence" value="ECO:0007669"/>
    <property type="project" value="InterPro"/>
</dbReference>
<evidence type="ECO:0000256" key="12">
    <source>
        <dbReference type="ARBA" id="ARBA00023136"/>
    </source>
</evidence>
<dbReference type="InterPro" id="IPR007131">
    <property type="entry name" value="SHD1"/>
</dbReference>
<dbReference type="Pfam" id="PF00018">
    <property type="entry name" value="SH3_1"/>
    <property type="match status" value="2"/>
</dbReference>
<feature type="region of interest" description="Disordered" evidence="16">
    <location>
        <begin position="762"/>
        <end position="781"/>
    </location>
</feature>
<dbReference type="GO" id="GO:0005886">
    <property type="term" value="C:plasma membrane"/>
    <property type="evidence" value="ECO:0007669"/>
    <property type="project" value="UniProtKB-SubCell"/>
</dbReference>
<dbReference type="GO" id="GO:0043130">
    <property type="term" value="F:ubiquitin binding"/>
    <property type="evidence" value="ECO:0007669"/>
    <property type="project" value="InterPro"/>
</dbReference>
<evidence type="ECO:0000256" key="15">
    <source>
        <dbReference type="PROSITE-ProRule" id="PRU00192"/>
    </source>
</evidence>
<dbReference type="GO" id="GO:0030833">
    <property type="term" value="P:regulation of actin filament polymerization"/>
    <property type="evidence" value="ECO:0007669"/>
    <property type="project" value="TreeGrafter"/>
</dbReference>
<feature type="compositionally biased region" description="Basic and acidic residues" evidence="16">
    <location>
        <begin position="465"/>
        <end position="474"/>
    </location>
</feature>
<dbReference type="Proteomes" id="UP000005222">
    <property type="component" value="Chromosome A"/>
</dbReference>
<feature type="compositionally biased region" description="Polar residues" evidence="16">
    <location>
        <begin position="764"/>
        <end position="781"/>
    </location>
</feature>
<keyword evidence="11" id="KW-0967">Endosome</keyword>
<dbReference type="GO" id="GO:0030479">
    <property type="term" value="C:actin cortical patch"/>
    <property type="evidence" value="ECO:0007669"/>
    <property type="project" value="UniProtKB-SubCell"/>
</dbReference>
<dbReference type="STRING" id="559304.G8YTR4"/>
<dbReference type="GO" id="GO:0005634">
    <property type="term" value="C:nucleus"/>
    <property type="evidence" value="ECO:0007669"/>
    <property type="project" value="TreeGrafter"/>
</dbReference>
<dbReference type="GO" id="GO:0000147">
    <property type="term" value="P:actin cortical patch assembly"/>
    <property type="evidence" value="ECO:0007669"/>
    <property type="project" value="TreeGrafter"/>
</dbReference>
<evidence type="ECO:0000256" key="2">
    <source>
        <dbReference type="ARBA" id="ARBA00004134"/>
    </source>
</evidence>
<dbReference type="FunFam" id="1.10.150.50:FF:000094">
    <property type="entry name" value="Actin cytoskeleton-regulatory complex protein SLA1"/>
    <property type="match status" value="1"/>
</dbReference>
<dbReference type="FunCoup" id="G8YTR4">
    <property type="interactions" value="263"/>
</dbReference>
<dbReference type="GO" id="GO:0010008">
    <property type="term" value="C:endosome membrane"/>
    <property type="evidence" value="ECO:0007669"/>
    <property type="project" value="UniProtKB-SubCell"/>
</dbReference>
<dbReference type="CDD" id="cd11774">
    <property type="entry name" value="SH3_Sla1p_2"/>
    <property type="match status" value="1"/>
</dbReference>
<feature type="domain" description="SH3" evidence="17">
    <location>
        <begin position="380"/>
        <end position="442"/>
    </location>
</feature>
<feature type="region of interest" description="Disordered" evidence="16">
    <location>
        <begin position="1125"/>
        <end position="1197"/>
    </location>
</feature>
<dbReference type="InterPro" id="IPR013761">
    <property type="entry name" value="SAM/pointed_sf"/>
</dbReference>
<proteinExistence type="inferred from homology"/>
<dbReference type="InParanoid" id="G8YTR4"/>
<evidence type="ECO:0000256" key="5">
    <source>
        <dbReference type="ARBA" id="ARBA00020357"/>
    </source>
</evidence>
<sequence>MSSHFIGVYRVLYEYSAQSEEELSIQPNDLLYLLEKSDIDDWWKAKKRVVPQGNEVVEEPIGLVPSNYIEEAPVIGKATALYDYDKQTEEEISFKEGELFNAFDTSDPDWFLVGDARTGQMFGFVPSNYIDLNSGDKVGQESLPQPPIMNQEQNERSYGDPSKAALFAPPPVLKDRPSFPRVPSTTSGEDGYESQGSEDLHDIQGTSRNAQSQQDDEPPPMPTRPSIRNDDIDEPPEKPRRPSSVPEEPMDVNGKQEHNFDGDYFTWYIDEVDGRKKKAVIFSIGQGKVILKPNTTNPKKYKLKSASSLNQNWAIRDLQDFSHEKKHVFLEFKNPSSSIELHAGSKDVAEAIVSILGDIKGAEEAKGLREVEKASKPSGDGKKVGRLMYDFDSQGDDELDCKEGDEVYILNESKSKDWWLCENVDTSRQGVVPSSYIEVIGTSSLDKLKGSPLKKRLFSGNSKGRIVESSDADRRRKRADKRHYRSRDERDRIREHDRTRREQGHDDHHESDKSMPNYHRVRTWIDSSGSFKVEAEFLGCVEGKVQLHKTNGIKIAVAASKLSLEDLEYVEKVTGTSLENYKEEVQKQNLKRSRSKSATATINDLPPAKPSRPKTHVNDTIPESSYDWFEFFLNCGVDIGNCQRYTLNFSREKMDEAILEDINPSLLRTLGLREGDIIRVMKYLDNKFGRTRGAGDAGAVGSLFTEPTGALKNNSSSEVHKIDANALSSQRTTPQSAVISSQNTKSSIEDDAWAVKPAARSNEDLLSQSPGPQKPQYTGSLSDLLNIKPIDSTNNEKSKEFGNTVPSAQVLTPTRTGGNNADTLKSNATGSAIPTQRTGGLVPVQKTGNLIPVQPTGFIPIPAQPTGFMPIQATGIQAQPTLGIMPVQTGISPFPSTTLLPQQKTGGVVPQTTFGQAPAPIPQTTFGLSMQKTGPLVPAQRTGGAIPQGPFNQTVASQQTGTLLPQQVTGGAISFPQTTFGQPFGGISNQTTGFQPQTTFGQPPLSSMGTQNTGFQPQSTFGQQFSSMGPQNTGFQPQSTFGQQFSSMGPQSTGFQPQSTFGQQFSQMGPQNTGLQYGQSQPQNIFQQQQMPPQTTFGNVGPQNTFGQAPNEPNMNSLANMFQNTSLNGPANSFNQPPNQTPSTSFGQPPSFGFNTQPLQSQPTGAGFGNGPSYMQPQQTGRKANLQAATPDNPFGF</sequence>
<feature type="domain" description="SH3" evidence="17">
    <location>
        <begin position="75"/>
        <end position="135"/>
    </location>
</feature>
<dbReference type="CDD" id="cd11775">
    <property type="entry name" value="SH3_Sla1p_3"/>
    <property type="match status" value="1"/>
</dbReference>
<dbReference type="InterPro" id="IPR036028">
    <property type="entry name" value="SH3-like_dom_sf"/>
</dbReference>
<feature type="compositionally biased region" description="Polar residues" evidence="16">
    <location>
        <begin position="204"/>
        <end position="213"/>
    </location>
</feature>
<keyword evidence="6 15" id="KW-0728">SH3 domain</keyword>
<feature type="compositionally biased region" description="Basic and acidic residues" evidence="16">
    <location>
        <begin position="486"/>
        <end position="513"/>
    </location>
</feature>
<feature type="domain" description="SH3" evidence="17">
    <location>
        <begin position="4"/>
        <end position="74"/>
    </location>
</feature>
<keyword evidence="13" id="KW-0009">Actin-binding</keyword>
<dbReference type="OrthoDB" id="26539at2759"/>
<keyword evidence="7" id="KW-1003">Cell membrane</keyword>
<evidence type="ECO:0000256" key="14">
    <source>
        <dbReference type="ARBA" id="ARBA00023212"/>
    </source>
</evidence>
<feature type="region of interest" description="Disordered" evidence="16">
    <location>
        <begin position="460"/>
        <end position="514"/>
    </location>
</feature>
<feature type="compositionally biased region" description="Polar residues" evidence="16">
    <location>
        <begin position="804"/>
        <end position="838"/>
    </location>
</feature>
<feature type="region of interest" description="Disordered" evidence="16">
    <location>
        <begin position="788"/>
        <end position="841"/>
    </location>
</feature>
<feature type="compositionally biased region" description="Basic and acidic residues" evidence="16">
    <location>
        <begin position="227"/>
        <end position="240"/>
    </location>
</feature>
<dbReference type="eggNOG" id="ENOG502QQC3">
    <property type="taxonomic scope" value="Eukaryota"/>
</dbReference>
<evidence type="ECO:0000256" key="9">
    <source>
        <dbReference type="ARBA" id="ARBA00022583"/>
    </source>
</evidence>
<dbReference type="AlphaFoldDB" id="G8YTR4"/>
<dbReference type="EMBL" id="FO082059">
    <property type="protein sequence ID" value="CCE72754.1"/>
    <property type="molecule type" value="Genomic_DNA"/>
</dbReference>
<evidence type="ECO:0000259" key="17">
    <source>
        <dbReference type="PROSITE" id="PS50002"/>
    </source>
</evidence>
<dbReference type="InterPro" id="IPR056996">
    <property type="entry name" value="PH_SLA1"/>
</dbReference>
<dbReference type="InterPro" id="IPR001452">
    <property type="entry name" value="SH3_domain"/>
</dbReference>
<dbReference type="PANTHER" id="PTHR15735">
    <property type="entry name" value="FCH AND DOUBLE SH3 DOMAINS PROTEIN"/>
    <property type="match status" value="1"/>
</dbReference>
<evidence type="ECO:0000256" key="16">
    <source>
        <dbReference type="SAM" id="MobiDB-lite"/>
    </source>
</evidence>
<dbReference type="CDD" id="cd11773">
    <property type="entry name" value="SH3_Sla1p_1"/>
    <property type="match status" value="1"/>
</dbReference>
<organism evidence="19 20">
    <name type="scientific">Pichia sorbitophila (strain ATCC MYA-4447 / BCRC 22081 / CBS 7064 / NBRC 10061 / NRRL Y-12695)</name>
    <name type="common">Hybrid yeast</name>
    <dbReference type="NCBI Taxonomy" id="559304"/>
    <lineage>
        <taxon>Eukaryota</taxon>
        <taxon>Fungi</taxon>
        <taxon>Dikarya</taxon>
        <taxon>Ascomycota</taxon>
        <taxon>Saccharomycotina</taxon>
        <taxon>Pichiomycetes</taxon>
        <taxon>Debaryomycetaceae</taxon>
        <taxon>Millerozyma</taxon>
    </lineage>
</organism>
<evidence type="ECO:0000256" key="11">
    <source>
        <dbReference type="ARBA" id="ARBA00022753"/>
    </source>
</evidence>
<feature type="compositionally biased region" description="Basic residues" evidence="16">
    <location>
        <begin position="475"/>
        <end position="485"/>
    </location>
</feature>
<evidence type="ECO:0000313" key="20">
    <source>
        <dbReference type="Proteomes" id="UP000005222"/>
    </source>
</evidence>
<accession>G8YTR4</accession>
<dbReference type="InterPro" id="IPR035821">
    <property type="entry name" value="Sla1_SH3_3"/>
</dbReference>
<evidence type="ECO:0000313" key="18">
    <source>
        <dbReference type="EMBL" id="CCE72754.1"/>
    </source>
</evidence>
<dbReference type="SMART" id="SM00326">
    <property type="entry name" value="SH3"/>
    <property type="match status" value="3"/>
</dbReference>
<gene>
    <name evidence="19" type="primary">Piso0_000348</name>
    <name evidence="18" type="ORF">GNLVRS01_PISO0A07370g</name>
    <name evidence="19" type="ORF">GNLVRS01_PISO0B07437g</name>
</gene>
<dbReference type="GO" id="GO:0003779">
    <property type="term" value="F:actin binding"/>
    <property type="evidence" value="ECO:0007669"/>
    <property type="project" value="UniProtKB-KW"/>
</dbReference>
<reference evidence="20" key="2">
    <citation type="journal article" date="2012" name="G3 (Bethesda)">
        <title>Pichia sorbitophila, an interspecies yeast hybrid reveals early steps of genome resolution following polyploidization.</title>
        <authorList>
            <person name="Leh Louis V."/>
            <person name="Despons L."/>
            <person name="Friedrich A."/>
            <person name="Martin T."/>
            <person name="Durrens P."/>
            <person name="Casaregola S."/>
            <person name="Neuveglise C."/>
            <person name="Fairhead C."/>
            <person name="Marck C."/>
            <person name="Cruz J.A."/>
            <person name="Straub M.L."/>
            <person name="Kugler V."/>
            <person name="Sacerdot C."/>
            <person name="Uzunov Z."/>
            <person name="Thierry A."/>
            <person name="Weiss S."/>
            <person name="Bleykasten C."/>
            <person name="De Montigny J."/>
            <person name="Jacques N."/>
            <person name="Jung P."/>
            <person name="Lemaire M."/>
            <person name="Mallet S."/>
            <person name="Morel G."/>
            <person name="Richard G.F."/>
            <person name="Sarkar A."/>
            <person name="Savel G."/>
            <person name="Schacherer J."/>
            <person name="Seret M.L."/>
            <person name="Talla E."/>
            <person name="Samson G."/>
            <person name="Jubin C."/>
            <person name="Poulain J."/>
            <person name="Vacherie B."/>
            <person name="Barbe V."/>
            <person name="Pelletier E."/>
            <person name="Sherman D.J."/>
            <person name="Westhof E."/>
            <person name="Weissenbach J."/>
            <person name="Baret P.V."/>
            <person name="Wincker P."/>
            <person name="Gaillardin C."/>
            <person name="Dujon B."/>
            <person name="Souciet J.L."/>
        </authorList>
    </citation>
    <scope>NUCLEOTIDE SEQUENCE [LARGE SCALE GENOMIC DNA]</scope>
    <source>
        <strain evidence="20">ATCC MYA-4447 / BCRC 22081 / CBS 7064 / NBRC 10061 / NRRL Y-12695</strain>
    </source>
</reference>
<evidence type="ECO:0000256" key="8">
    <source>
        <dbReference type="ARBA" id="ARBA00022490"/>
    </source>
</evidence>